<reference evidence="2 3" key="1">
    <citation type="submission" date="2013-08" db="EMBL/GenBank/DDBJ databases">
        <authorList>
            <person name="Weinstock G."/>
            <person name="Sodergren E."/>
            <person name="Wylie T."/>
            <person name="Fulton L."/>
            <person name="Fulton R."/>
            <person name="Fronick C."/>
            <person name="O'Laughlin M."/>
            <person name="Godfrey J."/>
            <person name="Miner T."/>
            <person name="Herter B."/>
            <person name="Appelbaum E."/>
            <person name="Cordes M."/>
            <person name="Lek S."/>
            <person name="Wollam A."/>
            <person name="Pepin K.H."/>
            <person name="Palsikar V.B."/>
            <person name="Mitreva M."/>
            <person name="Wilson R.K."/>
        </authorList>
    </citation>
    <scope>NUCLEOTIDE SEQUENCE [LARGE SCALE GENOMIC DNA]</scope>
    <source>
        <strain evidence="2 3">ATCC 15930</strain>
    </source>
</reference>
<evidence type="ECO:0000256" key="1">
    <source>
        <dbReference type="SAM" id="MobiDB-lite"/>
    </source>
</evidence>
<protein>
    <submittedName>
        <fullName evidence="2">Uncharacterized protein</fullName>
    </submittedName>
</protein>
<proteinExistence type="predicted"/>
<dbReference type="RefSeq" id="WP_018966446.1">
    <property type="nucleotide sequence ID" value="NZ_KB899210.1"/>
</dbReference>
<evidence type="ECO:0000313" key="3">
    <source>
        <dbReference type="Proteomes" id="UP000027442"/>
    </source>
</evidence>
<dbReference type="AlphaFoldDB" id="A0A069QL82"/>
<keyword evidence="3" id="KW-1185">Reference proteome</keyword>
<sequence length="374" mass="42769">MNVLVYISRGVSDVDKQYLTALFGLLDTDLNITVTQEVPSWQHDFSLFHIIGCWDAKALYLYSMAVRTHTPVVLSPFGDLNPWRVSNLPRVKRMLMHIPVQRMLRGVGVIHVCGQLESDTLKAINTNANIVRIDNPRISKGIDMTDMAKQFQRMYHKTLNTWPATMLTMADLELVGSLVLAGVDVEMFTLMDLHAETIEALSTSHWRFVLMYAAQERVLDLLRKGLEKLQTDTPSTDLSSFEAFNFDPIPEDDTSTEDEEQNAEDEHEEETPNQDNDPTIKNIIDNVRSLHDSLSKDTAHLQLLVNLYASLRLTDYDEQVLVQALIKARLLQFFRRAESVMHHLFKLPEGFMPILPLNDKRAAWLTSKITKVYN</sequence>
<evidence type="ECO:0000313" key="2">
    <source>
        <dbReference type="EMBL" id="KDR53603.1"/>
    </source>
</evidence>
<dbReference type="HOGENOM" id="CLU_717386_0_0_10"/>
<name>A0A069QL82_HOYLO</name>
<comment type="caution">
    <text evidence="2">The sequence shown here is derived from an EMBL/GenBank/DDBJ whole genome shotgun (WGS) entry which is preliminary data.</text>
</comment>
<feature type="compositionally biased region" description="Acidic residues" evidence="1">
    <location>
        <begin position="249"/>
        <end position="272"/>
    </location>
</feature>
<dbReference type="EMBL" id="JNGW01000013">
    <property type="protein sequence ID" value="KDR53603.1"/>
    <property type="molecule type" value="Genomic_DNA"/>
</dbReference>
<organism evidence="2 3">
    <name type="scientific">Hoylesella loescheii DSM 19665 = JCM 12249 = ATCC 15930</name>
    <dbReference type="NCBI Taxonomy" id="1122985"/>
    <lineage>
        <taxon>Bacteria</taxon>
        <taxon>Pseudomonadati</taxon>
        <taxon>Bacteroidota</taxon>
        <taxon>Bacteroidia</taxon>
        <taxon>Bacteroidales</taxon>
        <taxon>Prevotellaceae</taxon>
        <taxon>Hoylesella</taxon>
    </lineage>
</organism>
<dbReference type="PATRIC" id="fig|1122985.7.peg.219"/>
<accession>A0A069QL82</accession>
<gene>
    <name evidence="2" type="ORF">HMPREF1991_00210</name>
</gene>
<feature type="region of interest" description="Disordered" evidence="1">
    <location>
        <begin position="248"/>
        <end position="280"/>
    </location>
</feature>
<dbReference type="Proteomes" id="UP000027442">
    <property type="component" value="Unassembled WGS sequence"/>
</dbReference>